<dbReference type="SUPFAM" id="SSF54523">
    <property type="entry name" value="Pili subunits"/>
    <property type="match status" value="1"/>
</dbReference>
<accession>A0A444J7E1</accession>
<sequence>MKNSSQGFTLIELMIVIAIMGILSTIALPSYQDRVIRAQIQEAFHLAEFAKEGVEEYYKTAQKLPGDNATAGLPAPEKIIGNYVDGLAISNGGVIEISLGSRGNKNIQGKTVSLRPAIVEDAPMVPIAWVVGYASVPKGMTVQGENRTDVLLRHLPMSCRY</sequence>
<keyword evidence="2" id="KW-0488">Methylation</keyword>
<dbReference type="GO" id="GO:0007155">
    <property type="term" value="P:cell adhesion"/>
    <property type="evidence" value="ECO:0007669"/>
    <property type="project" value="InterPro"/>
</dbReference>
<keyword evidence="3" id="KW-0281">Fimbrium</keyword>
<protein>
    <submittedName>
        <fullName evidence="5">Type IV pilus assembly protein PilA</fullName>
    </submittedName>
</protein>
<dbReference type="InterPro" id="IPR001082">
    <property type="entry name" value="Pilin"/>
</dbReference>
<dbReference type="Proteomes" id="UP000288086">
    <property type="component" value="Unassembled WGS sequence"/>
</dbReference>
<dbReference type="AlphaFoldDB" id="A0A444J7E1"/>
<dbReference type="Gene3D" id="3.30.700.10">
    <property type="entry name" value="Glycoprotein, Type 4 Pilin"/>
    <property type="match status" value="1"/>
</dbReference>
<keyword evidence="6" id="KW-1185">Reference proteome</keyword>
<gene>
    <name evidence="5" type="ORF">VT98_10884</name>
</gene>
<dbReference type="PROSITE" id="PS00409">
    <property type="entry name" value="PROKAR_NTER_METHYL"/>
    <property type="match status" value="1"/>
</dbReference>
<dbReference type="PANTHER" id="PTHR30093:SF34">
    <property type="entry name" value="PREPILIN PEPTIDASE-DEPENDENT PROTEIN D"/>
    <property type="match status" value="1"/>
</dbReference>
<dbReference type="NCBIfam" id="TIGR02532">
    <property type="entry name" value="IV_pilin_GFxxxE"/>
    <property type="match status" value="1"/>
</dbReference>
<dbReference type="PANTHER" id="PTHR30093">
    <property type="entry name" value="GENERAL SECRETION PATHWAY PROTEIN G"/>
    <property type="match status" value="1"/>
</dbReference>
<keyword evidence="4" id="KW-0812">Transmembrane</keyword>
<evidence type="ECO:0000256" key="1">
    <source>
        <dbReference type="ARBA" id="ARBA00005233"/>
    </source>
</evidence>
<evidence type="ECO:0000256" key="4">
    <source>
        <dbReference type="SAM" id="Phobius"/>
    </source>
</evidence>
<organism evidence="5 6">
    <name type="scientific">Candidatus Electrothrix communis</name>
    <dbReference type="NCBI Taxonomy" id="1859133"/>
    <lineage>
        <taxon>Bacteria</taxon>
        <taxon>Pseudomonadati</taxon>
        <taxon>Thermodesulfobacteriota</taxon>
        <taxon>Desulfobulbia</taxon>
        <taxon>Desulfobulbales</taxon>
        <taxon>Desulfobulbaceae</taxon>
        <taxon>Candidatus Electrothrix</taxon>
    </lineage>
</organism>
<dbReference type="Pfam" id="PF00114">
    <property type="entry name" value="Pilin"/>
    <property type="match status" value="1"/>
</dbReference>
<dbReference type="EMBL" id="MTKP01000088">
    <property type="protein sequence ID" value="RWX49014.1"/>
    <property type="molecule type" value="Genomic_DNA"/>
</dbReference>
<keyword evidence="4" id="KW-1133">Transmembrane helix</keyword>
<evidence type="ECO:0000256" key="3">
    <source>
        <dbReference type="RuleBase" id="RU000389"/>
    </source>
</evidence>
<reference evidence="5 6" key="1">
    <citation type="submission" date="2017-01" db="EMBL/GenBank/DDBJ databases">
        <title>The cable genome- insights into the physiology and evolution of filamentous bacteria capable of sulfide oxidation via long distance electron transfer.</title>
        <authorList>
            <person name="Schreiber L."/>
            <person name="Bjerg J.T."/>
            <person name="Boggild A."/>
            <person name="Van De Vossenberg J."/>
            <person name="Meysman F."/>
            <person name="Nielsen L.P."/>
            <person name="Schramm A."/>
            <person name="Kjeldsen K.U."/>
        </authorList>
    </citation>
    <scope>NUCLEOTIDE SEQUENCE [LARGE SCALE GENOMIC DNA]</scope>
    <source>
        <strain evidence="5">A1</strain>
    </source>
</reference>
<evidence type="ECO:0000313" key="5">
    <source>
        <dbReference type="EMBL" id="RWX49014.1"/>
    </source>
</evidence>
<dbReference type="InterPro" id="IPR012902">
    <property type="entry name" value="N_methyl_site"/>
</dbReference>
<evidence type="ECO:0000256" key="2">
    <source>
        <dbReference type="ARBA" id="ARBA00022481"/>
    </source>
</evidence>
<dbReference type="SMR" id="A0A444J7E1"/>
<dbReference type="GO" id="GO:0009289">
    <property type="term" value="C:pilus"/>
    <property type="evidence" value="ECO:0007669"/>
    <property type="project" value="InterPro"/>
</dbReference>
<dbReference type="Pfam" id="PF07963">
    <property type="entry name" value="N_methyl"/>
    <property type="match status" value="1"/>
</dbReference>
<evidence type="ECO:0000313" key="6">
    <source>
        <dbReference type="Proteomes" id="UP000288086"/>
    </source>
</evidence>
<proteinExistence type="inferred from homology"/>
<feature type="transmembrane region" description="Helical" evidence="4">
    <location>
        <begin position="6"/>
        <end position="28"/>
    </location>
</feature>
<comment type="caution">
    <text evidence="5">The sequence shown here is derived from an EMBL/GenBank/DDBJ whole genome shotgun (WGS) entry which is preliminary data.</text>
</comment>
<comment type="similarity">
    <text evidence="1 3">Belongs to the N-Me-Phe pilin family.</text>
</comment>
<dbReference type="InterPro" id="IPR045584">
    <property type="entry name" value="Pilin-like"/>
</dbReference>
<keyword evidence="4" id="KW-0472">Membrane</keyword>
<name>A0A444J7E1_9BACT</name>